<dbReference type="Proteomes" id="UP001596392">
    <property type="component" value="Unassembled WGS sequence"/>
</dbReference>
<feature type="region of interest" description="Disordered" evidence="1">
    <location>
        <begin position="344"/>
        <end position="376"/>
    </location>
</feature>
<dbReference type="EMBL" id="JBHTAC010000030">
    <property type="protein sequence ID" value="MFC7245790.1"/>
    <property type="molecule type" value="Genomic_DNA"/>
</dbReference>
<evidence type="ECO:0000313" key="4">
    <source>
        <dbReference type="Proteomes" id="UP001596392"/>
    </source>
</evidence>
<protein>
    <recommendedName>
        <fullName evidence="5">Ion channel</fullName>
    </recommendedName>
</protein>
<feature type="transmembrane region" description="Helical" evidence="2">
    <location>
        <begin position="6"/>
        <end position="33"/>
    </location>
</feature>
<keyword evidence="2" id="KW-0812">Transmembrane</keyword>
<keyword evidence="4" id="KW-1185">Reference proteome</keyword>
<feature type="region of interest" description="Disordered" evidence="1">
    <location>
        <begin position="287"/>
        <end position="317"/>
    </location>
</feature>
<accession>A0ABW2H0L4</accession>
<feature type="transmembrane region" description="Helical" evidence="2">
    <location>
        <begin position="326"/>
        <end position="342"/>
    </location>
</feature>
<feature type="transmembrane region" description="Helical" evidence="2">
    <location>
        <begin position="94"/>
        <end position="116"/>
    </location>
</feature>
<feature type="transmembrane region" description="Helical" evidence="2">
    <location>
        <begin position="227"/>
        <end position="244"/>
    </location>
</feature>
<sequence length="376" mass="40008">MSFHSVANAAGVAIVTAQALKLMATLLAIRWIARHGREFSRLLRAHSDDFSEAVYWDLLDRTNARTVRPLGILEYRLQRYASAKPPLMAKSLRLARFMCFDFVSIGVASMALLYTASSPALTRYADNTLVALATAAAALIVGQLVALYAEACVSYAAMGSYGLAFHQASRYHDAASASVPYISEIKTLAGAIIYSLGSGAFILYFAASHGGDFASFQVSGTTFTGTIPDLLNCLYYSLTTFFTVETPEPTTGGARLAVTAIVTQAVCALILAMSTFTMYASSTKEPKGADAAMPAATSSAATPKAESDGRITQPVRTNRSANRTGALFWGGALFGVALTIAVRTRRSDRQRQGNGTAADQQSRSGKQADNPQGVRD</sequence>
<evidence type="ECO:0000256" key="1">
    <source>
        <dbReference type="SAM" id="MobiDB-lite"/>
    </source>
</evidence>
<feature type="compositionally biased region" description="Low complexity" evidence="1">
    <location>
        <begin position="289"/>
        <end position="304"/>
    </location>
</feature>
<gene>
    <name evidence="3" type="ORF">ACFQO7_25220</name>
</gene>
<reference evidence="4" key="1">
    <citation type="journal article" date="2019" name="Int. J. Syst. Evol. Microbiol.">
        <title>The Global Catalogue of Microorganisms (GCM) 10K type strain sequencing project: providing services to taxonomists for standard genome sequencing and annotation.</title>
        <authorList>
            <consortium name="The Broad Institute Genomics Platform"/>
            <consortium name="The Broad Institute Genome Sequencing Center for Infectious Disease"/>
            <person name="Wu L."/>
            <person name="Ma J."/>
        </authorList>
    </citation>
    <scope>NUCLEOTIDE SEQUENCE [LARGE SCALE GENOMIC DNA]</scope>
    <source>
        <strain evidence="4">CGMCC 1.9106</strain>
    </source>
</reference>
<name>A0ABW2H0L4_9ACTN</name>
<evidence type="ECO:0000256" key="2">
    <source>
        <dbReference type="SAM" id="Phobius"/>
    </source>
</evidence>
<organism evidence="3 4">
    <name type="scientific">Catellatospora aurea</name>
    <dbReference type="NCBI Taxonomy" id="1337874"/>
    <lineage>
        <taxon>Bacteria</taxon>
        <taxon>Bacillati</taxon>
        <taxon>Actinomycetota</taxon>
        <taxon>Actinomycetes</taxon>
        <taxon>Micromonosporales</taxon>
        <taxon>Micromonosporaceae</taxon>
        <taxon>Catellatospora</taxon>
    </lineage>
</organism>
<feature type="compositionally biased region" description="Polar residues" evidence="1">
    <location>
        <begin position="352"/>
        <end position="370"/>
    </location>
</feature>
<keyword evidence="2" id="KW-0472">Membrane</keyword>
<dbReference type="RefSeq" id="WP_376808686.1">
    <property type="nucleotide sequence ID" value="NZ_JBHTAC010000030.1"/>
</dbReference>
<evidence type="ECO:0008006" key="5">
    <source>
        <dbReference type="Google" id="ProtNLM"/>
    </source>
</evidence>
<feature type="transmembrane region" description="Helical" evidence="2">
    <location>
        <begin position="256"/>
        <end position="280"/>
    </location>
</feature>
<feature type="transmembrane region" description="Helical" evidence="2">
    <location>
        <begin position="188"/>
        <end position="207"/>
    </location>
</feature>
<evidence type="ECO:0000313" key="3">
    <source>
        <dbReference type="EMBL" id="MFC7245790.1"/>
    </source>
</evidence>
<proteinExistence type="predicted"/>
<keyword evidence="2" id="KW-1133">Transmembrane helix</keyword>
<feature type="transmembrane region" description="Helical" evidence="2">
    <location>
        <begin position="128"/>
        <end position="149"/>
    </location>
</feature>
<comment type="caution">
    <text evidence="3">The sequence shown here is derived from an EMBL/GenBank/DDBJ whole genome shotgun (WGS) entry which is preliminary data.</text>
</comment>